<evidence type="ECO:0000313" key="1">
    <source>
        <dbReference type="EMBL" id="GAA2609807.1"/>
    </source>
</evidence>
<dbReference type="RefSeq" id="WP_344544616.1">
    <property type="nucleotide sequence ID" value="NZ_BAAATD010000006.1"/>
</dbReference>
<organism evidence="1 2">
    <name type="scientific">Actinomadura fulvescens</name>
    <dbReference type="NCBI Taxonomy" id="46160"/>
    <lineage>
        <taxon>Bacteria</taxon>
        <taxon>Bacillati</taxon>
        <taxon>Actinomycetota</taxon>
        <taxon>Actinomycetes</taxon>
        <taxon>Streptosporangiales</taxon>
        <taxon>Thermomonosporaceae</taxon>
        <taxon>Actinomadura</taxon>
    </lineage>
</organism>
<keyword evidence="2" id="KW-1185">Reference proteome</keyword>
<protein>
    <submittedName>
        <fullName evidence="1">Uncharacterized protein</fullName>
    </submittedName>
</protein>
<accession>A0ABP6CGX1</accession>
<reference evidence="2" key="1">
    <citation type="journal article" date="2019" name="Int. J. Syst. Evol. Microbiol.">
        <title>The Global Catalogue of Microorganisms (GCM) 10K type strain sequencing project: providing services to taxonomists for standard genome sequencing and annotation.</title>
        <authorList>
            <consortium name="The Broad Institute Genomics Platform"/>
            <consortium name="The Broad Institute Genome Sequencing Center for Infectious Disease"/>
            <person name="Wu L."/>
            <person name="Ma J."/>
        </authorList>
    </citation>
    <scope>NUCLEOTIDE SEQUENCE [LARGE SCALE GENOMIC DNA]</scope>
    <source>
        <strain evidence="2">JCM 6833</strain>
    </source>
</reference>
<evidence type="ECO:0000313" key="2">
    <source>
        <dbReference type="Proteomes" id="UP001501509"/>
    </source>
</evidence>
<sequence length="59" mass="6459">MDPNACLAEIRSLSAKILADMDREGGMPEPSDAARLAELNEGLDGWLSKRGFLPSAWER</sequence>
<comment type="caution">
    <text evidence="1">The sequence shown here is derived from an EMBL/GenBank/DDBJ whole genome shotgun (WGS) entry which is preliminary data.</text>
</comment>
<gene>
    <name evidence="1" type="ORF">GCM10010411_50200</name>
</gene>
<proteinExistence type="predicted"/>
<name>A0ABP6CGX1_9ACTN</name>
<dbReference type="EMBL" id="BAAATD010000006">
    <property type="protein sequence ID" value="GAA2609807.1"/>
    <property type="molecule type" value="Genomic_DNA"/>
</dbReference>
<dbReference type="Proteomes" id="UP001501509">
    <property type="component" value="Unassembled WGS sequence"/>
</dbReference>